<dbReference type="EMBL" id="JASBWV010000032">
    <property type="protein sequence ID" value="KAJ9117396.1"/>
    <property type="molecule type" value="Genomic_DNA"/>
</dbReference>
<protein>
    <submittedName>
        <fullName evidence="1">Uncharacterized protein</fullName>
    </submittedName>
</protein>
<evidence type="ECO:0000313" key="1">
    <source>
        <dbReference type="EMBL" id="KAJ9117396.1"/>
    </source>
</evidence>
<accession>A0ACC2X189</accession>
<organism evidence="1 2">
    <name type="scientific">Naganishia onofrii</name>
    <dbReference type="NCBI Taxonomy" id="1851511"/>
    <lineage>
        <taxon>Eukaryota</taxon>
        <taxon>Fungi</taxon>
        <taxon>Dikarya</taxon>
        <taxon>Basidiomycota</taxon>
        <taxon>Agaricomycotina</taxon>
        <taxon>Tremellomycetes</taxon>
        <taxon>Filobasidiales</taxon>
        <taxon>Filobasidiaceae</taxon>
        <taxon>Naganishia</taxon>
    </lineage>
</organism>
<evidence type="ECO:0000313" key="2">
    <source>
        <dbReference type="Proteomes" id="UP001234202"/>
    </source>
</evidence>
<sequence>MLQRTLILPVALLFIGGANAQAAGLPTRNITGQSPWINLPKSMPKFARTLPKNLLGLSIEMDQWPQWAGTTLGSPNKFVNTVLNNIASRTGYAVNLRVGADSEDTGFSVPSVPVYSAIFPNATAEFPFPEATYVAIGKDFYALSANMPAGTDFHVELTNYTQTWISTAGQILDSIDLTFPGAPGLQIGAWADAYRDSIFTVAGTLGTGILDSAAGALVKSFSVHNYFGRHTGDPVTEPKSGQLMGRNTIRGNVTRFAAQVPQAEAAGIDYVLGETNSFSSHGSPGLSDSAEAALWLVDFSLQLASVGVNRIYFHEGVGFAYNLIQPVPIPGNGTTATSVPRIQAAYYGALMVAEAIGTGANTKVAELSSNSTSIAAYGIWEDERLARAVIINSDVFFAGTNGKRSSQTVELGGYTNGKTSIKRLTAPGANSTEVLWAGQNFTLGDPTGSVQETWLNSSSITLEATEAVLLCFK</sequence>
<gene>
    <name evidence="1" type="ORF">QFC24_006492</name>
</gene>
<proteinExistence type="predicted"/>
<name>A0ACC2X189_9TREE</name>
<reference evidence="1" key="1">
    <citation type="submission" date="2023-04" db="EMBL/GenBank/DDBJ databases">
        <title>Draft Genome sequencing of Naganishia species isolated from polar environments using Oxford Nanopore Technology.</title>
        <authorList>
            <person name="Leo P."/>
            <person name="Venkateswaran K."/>
        </authorList>
    </citation>
    <scope>NUCLEOTIDE SEQUENCE</scope>
    <source>
        <strain evidence="1">DBVPG 5303</strain>
    </source>
</reference>
<comment type="caution">
    <text evidence="1">The sequence shown here is derived from an EMBL/GenBank/DDBJ whole genome shotgun (WGS) entry which is preliminary data.</text>
</comment>
<dbReference type="Proteomes" id="UP001234202">
    <property type="component" value="Unassembled WGS sequence"/>
</dbReference>
<keyword evidence="2" id="KW-1185">Reference proteome</keyword>